<keyword evidence="3" id="KW-1185">Reference proteome</keyword>
<evidence type="ECO:0000256" key="1">
    <source>
        <dbReference type="SAM" id="MobiDB-lite"/>
    </source>
</evidence>
<proteinExistence type="predicted"/>
<sequence length="118" mass="13577">MEIPVSSRAKPDHIAWALDKKKGEEHVTFQTFVWWRPQCQKAHPRHPCHPSTLSVQLARSTQEILSTNWRRHHPTHLGTDSPQSTPATPSTALSRKPPGIEFHSEELLHRRICPIIME</sequence>
<organism evidence="2 3">
    <name type="scientific">Linnemannia elongata AG-77</name>
    <dbReference type="NCBI Taxonomy" id="1314771"/>
    <lineage>
        <taxon>Eukaryota</taxon>
        <taxon>Fungi</taxon>
        <taxon>Fungi incertae sedis</taxon>
        <taxon>Mucoromycota</taxon>
        <taxon>Mortierellomycotina</taxon>
        <taxon>Mortierellomycetes</taxon>
        <taxon>Mortierellales</taxon>
        <taxon>Mortierellaceae</taxon>
        <taxon>Linnemannia</taxon>
    </lineage>
</organism>
<protein>
    <submittedName>
        <fullName evidence="2">Uncharacterized protein</fullName>
    </submittedName>
</protein>
<dbReference type="EMBL" id="KV442042">
    <property type="protein sequence ID" value="OAQ29233.1"/>
    <property type="molecule type" value="Genomic_DNA"/>
</dbReference>
<gene>
    <name evidence="2" type="ORF">K457DRAFT_515947</name>
</gene>
<feature type="region of interest" description="Disordered" evidence="1">
    <location>
        <begin position="68"/>
        <end position="100"/>
    </location>
</feature>
<dbReference type="Proteomes" id="UP000078512">
    <property type="component" value="Unassembled WGS sequence"/>
</dbReference>
<reference evidence="2 3" key="1">
    <citation type="submission" date="2016-05" db="EMBL/GenBank/DDBJ databases">
        <title>Genome sequencing reveals origins of a unique bacterial endosymbiosis in the earliest lineages of terrestrial Fungi.</title>
        <authorList>
            <consortium name="DOE Joint Genome Institute"/>
            <person name="Uehling J."/>
            <person name="Gryganskyi A."/>
            <person name="Hameed K."/>
            <person name="Tschaplinski T."/>
            <person name="Misztal P."/>
            <person name="Wu S."/>
            <person name="Desiro A."/>
            <person name="Vande Pol N."/>
            <person name="Du Z.-Y."/>
            <person name="Zienkiewicz A."/>
            <person name="Zienkiewicz K."/>
            <person name="Morin E."/>
            <person name="Tisserant E."/>
            <person name="Splivallo R."/>
            <person name="Hainaut M."/>
            <person name="Henrissat B."/>
            <person name="Ohm R."/>
            <person name="Kuo A."/>
            <person name="Yan J."/>
            <person name="Lipzen A."/>
            <person name="Nolan M."/>
            <person name="Labutti K."/>
            <person name="Barry K."/>
            <person name="Goldstein A."/>
            <person name="Labbe J."/>
            <person name="Schadt C."/>
            <person name="Tuskan G."/>
            <person name="Grigoriev I."/>
            <person name="Martin F."/>
            <person name="Vilgalys R."/>
            <person name="Bonito G."/>
        </authorList>
    </citation>
    <scope>NUCLEOTIDE SEQUENCE [LARGE SCALE GENOMIC DNA]</scope>
    <source>
        <strain evidence="2 3">AG-77</strain>
    </source>
</reference>
<name>A0A197JW90_9FUNG</name>
<evidence type="ECO:0000313" key="3">
    <source>
        <dbReference type="Proteomes" id="UP000078512"/>
    </source>
</evidence>
<feature type="compositionally biased region" description="Polar residues" evidence="1">
    <location>
        <begin position="78"/>
        <end position="93"/>
    </location>
</feature>
<evidence type="ECO:0000313" key="2">
    <source>
        <dbReference type="EMBL" id="OAQ29233.1"/>
    </source>
</evidence>
<accession>A0A197JW90</accession>
<dbReference type="AlphaFoldDB" id="A0A197JW90"/>